<evidence type="ECO:0000313" key="9">
    <source>
        <dbReference type="Proteomes" id="UP000007264"/>
    </source>
</evidence>
<dbReference type="PROSITE" id="PS50016">
    <property type="entry name" value="ZF_PHD_2"/>
    <property type="match status" value="1"/>
</dbReference>
<dbReference type="GO" id="GO:0008270">
    <property type="term" value="F:zinc ion binding"/>
    <property type="evidence" value="ECO:0007669"/>
    <property type="project" value="UniProtKB-KW"/>
</dbReference>
<dbReference type="PROSITE" id="PS51805">
    <property type="entry name" value="EPHD"/>
    <property type="match status" value="1"/>
</dbReference>
<feature type="compositionally biased region" description="Acidic residues" evidence="5">
    <location>
        <begin position="402"/>
        <end position="416"/>
    </location>
</feature>
<feature type="domain" description="PHD-type" evidence="6">
    <location>
        <begin position="207"/>
        <end position="259"/>
    </location>
</feature>
<reference evidence="8 9" key="1">
    <citation type="journal article" date="2012" name="Genome Biol.">
        <title>The genome of the polar eukaryotic microalga coccomyxa subellipsoidea reveals traits of cold adaptation.</title>
        <authorList>
            <person name="Blanc G."/>
            <person name="Agarkova I."/>
            <person name="Grimwood J."/>
            <person name="Kuo A."/>
            <person name="Brueggeman A."/>
            <person name="Dunigan D."/>
            <person name="Gurnon J."/>
            <person name="Ladunga I."/>
            <person name="Lindquist E."/>
            <person name="Lucas S."/>
            <person name="Pangilinan J."/>
            <person name="Proschold T."/>
            <person name="Salamov A."/>
            <person name="Schmutz J."/>
            <person name="Weeks D."/>
            <person name="Yamada T."/>
            <person name="Claverie J.M."/>
            <person name="Grigoriev I."/>
            <person name="Van Etten J."/>
            <person name="Lomsadze A."/>
            <person name="Borodovsky M."/>
        </authorList>
    </citation>
    <scope>NUCLEOTIDE SEQUENCE [LARGE SCALE GENOMIC DNA]</scope>
    <source>
        <strain evidence="8 9">C-169</strain>
    </source>
</reference>
<feature type="region of interest" description="Disordered" evidence="5">
    <location>
        <begin position="74"/>
        <end position="195"/>
    </location>
</feature>
<feature type="compositionally biased region" description="Acidic residues" evidence="5">
    <location>
        <begin position="127"/>
        <end position="144"/>
    </location>
</feature>
<dbReference type="Gene3D" id="3.30.40.10">
    <property type="entry name" value="Zinc/RING finger domain, C3HC4 (zinc finger)"/>
    <property type="match status" value="2"/>
</dbReference>
<dbReference type="eggNOG" id="KOG0954">
    <property type="taxonomic scope" value="Eukaryota"/>
</dbReference>
<dbReference type="CDD" id="cd15571">
    <property type="entry name" value="ePHD"/>
    <property type="match status" value="1"/>
</dbReference>
<dbReference type="EMBL" id="AGSI01000026">
    <property type="protein sequence ID" value="EIE18188.1"/>
    <property type="molecule type" value="Genomic_DNA"/>
</dbReference>
<dbReference type="STRING" id="574566.I0YIG9"/>
<dbReference type="InterPro" id="IPR019786">
    <property type="entry name" value="Zinc_finger_PHD-type_CS"/>
</dbReference>
<sequence>MSRVEANPGTGLMAQDRSIRLQPPQARGDHASTIVLTCAQLHVLADQIRALRQISIQLYCLKNPTSWVRRPLSSETLSGLPSSAPPAKANGRKRARPPPSPGTRQRRATPARKQTAGRGRNRRPLNDEEDEDLDSDALESDEDSDVRGVAASAPSQRPRRRRSMGVSLKDSESDAESDDAEGGAEAPQGPARLPSFSPIVLSKTSTDIHCDVCGDPEGGENNAILLCDGDGCMAAVHQQCYGVASIPEGEWRCDGCMAGLNPAASHCLLCPVTGGALRSVSSLGTAVPPRGRGRQLWVHSACALWVPEVTLQHPDTLSGVQLEGLSATSADLDCGLCHQKGGGIIQCALGVCWRAFHVLCARNAGNRLALRESDGVPLGFCALHTKERFARTRRELEVGCAPEDEPAAQEPDDDQAPAEPNEYELQRLRNIERNRQRLAELQRGLK</sequence>
<dbReference type="PROSITE" id="PS01359">
    <property type="entry name" value="ZF_PHD_1"/>
    <property type="match status" value="1"/>
</dbReference>
<evidence type="ECO:0008006" key="10">
    <source>
        <dbReference type="Google" id="ProtNLM"/>
    </source>
</evidence>
<feature type="compositionally biased region" description="Acidic residues" evidence="5">
    <location>
        <begin position="173"/>
        <end position="182"/>
    </location>
</feature>
<evidence type="ECO:0000256" key="1">
    <source>
        <dbReference type="ARBA" id="ARBA00022723"/>
    </source>
</evidence>
<keyword evidence="3" id="KW-0862">Zinc</keyword>
<proteinExistence type="predicted"/>
<dbReference type="InterPro" id="IPR034732">
    <property type="entry name" value="EPHD"/>
</dbReference>
<name>I0YIG9_COCSC</name>
<dbReference type="CDD" id="cd15492">
    <property type="entry name" value="PHD_BRPF_JADE_like"/>
    <property type="match status" value="1"/>
</dbReference>
<accession>I0YIG9</accession>
<comment type="caution">
    <text evidence="8">The sequence shown here is derived from an EMBL/GenBank/DDBJ whole genome shotgun (WGS) entry which is preliminary data.</text>
</comment>
<dbReference type="InterPro" id="IPR019787">
    <property type="entry name" value="Znf_PHD-finger"/>
</dbReference>
<evidence type="ECO:0000313" key="8">
    <source>
        <dbReference type="EMBL" id="EIE18188.1"/>
    </source>
</evidence>
<keyword evidence="1" id="KW-0479">Metal-binding</keyword>
<dbReference type="InterPro" id="IPR011011">
    <property type="entry name" value="Znf_FYVE_PHD"/>
</dbReference>
<evidence type="ECO:0000256" key="3">
    <source>
        <dbReference type="ARBA" id="ARBA00022833"/>
    </source>
</evidence>
<dbReference type="RefSeq" id="XP_005642732.1">
    <property type="nucleotide sequence ID" value="XM_005642675.1"/>
</dbReference>
<dbReference type="OrthoDB" id="20839at2759"/>
<dbReference type="InterPro" id="IPR013083">
    <property type="entry name" value="Znf_RING/FYVE/PHD"/>
</dbReference>
<feature type="region of interest" description="Disordered" evidence="5">
    <location>
        <begin position="401"/>
        <end position="423"/>
    </location>
</feature>
<evidence type="ECO:0000256" key="5">
    <source>
        <dbReference type="SAM" id="MobiDB-lite"/>
    </source>
</evidence>
<dbReference type="PANTHER" id="PTHR13793">
    <property type="entry name" value="PHD FINGER PROTEINS"/>
    <property type="match status" value="1"/>
</dbReference>
<dbReference type="SUPFAM" id="SSF57903">
    <property type="entry name" value="FYVE/PHD zinc finger"/>
    <property type="match status" value="1"/>
</dbReference>
<feature type="domain" description="PHD-type" evidence="7">
    <location>
        <begin position="264"/>
        <end position="385"/>
    </location>
</feature>
<evidence type="ECO:0000259" key="7">
    <source>
        <dbReference type="PROSITE" id="PS51805"/>
    </source>
</evidence>
<evidence type="ECO:0000256" key="2">
    <source>
        <dbReference type="ARBA" id="ARBA00022771"/>
    </source>
</evidence>
<evidence type="ECO:0000256" key="4">
    <source>
        <dbReference type="PROSITE-ProRule" id="PRU00146"/>
    </source>
</evidence>
<dbReference type="Pfam" id="PF13831">
    <property type="entry name" value="PHD_2"/>
    <property type="match status" value="1"/>
</dbReference>
<dbReference type="Pfam" id="PF13832">
    <property type="entry name" value="zf-HC5HC2H_2"/>
    <property type="match status" value="1"/>
</dbReference>
<dbReference type="KEGG" id="csl:COCSUDRAFT_68405"/>
<dbReference type="InterPro" id="IPR050701">
    <property type="entry name" value="Histone_Mod_Regulator"/>
</dbReference>
<evidence type="ECO:0000259" key="6">
    <source>
        <dbReference type="PROSITE" id="PS50016"/>
    </source>
</evidence>
<dbReference type="PANTHER" id="PTHR13793:SF107">
    <property type="entry name" value="BROMODOMAIN-CONTAINING PROTEIN HOMOLOG"/>
    <property type="match status" value="1"/>
</dbReference>
<dbReference type="Proteomes" id="UP000007264">
    <property type="component" value="Unassembled WGS sequence"/>
</dbReference>
<keyword evidence="2 4" id="KW-0863">Zinc-finger</keyword>
<keyword evidence="9" id="KW-1185">Reference proteome</keyword>
<dbReference type="SMART" id="SM00249">
    <property type="entry name" value="PHD"/>
    <property type="match status" value="2"/>
</dbReference>
<dbReference type="AlphaFoldDB" id="I0YIG9"/>
<protein>
    <recommendedName>
        <fullName evidence="10">PHD-type domain-containing protein</fullName>
    </recommendedName>
</protein>
<dbReference type="GO" id="GO:0006357">
    <property type="term" value="P:regulation of transcription by RNA polymerase II"/>
    <property type="evidence" value="ECO:0007669"/>
    <property type="project" value="TreeGrafter"/>
</dbReference>
<dbReference type="GeneID" id="17036094"/>
<dbReference type="InterPro" id="IPR001965">
    <property type="entry name" value="Znf_PHD"/>
</dbReference>
<organism evidence="8 9">
    <name type="scientific">Coccomyxa subellipsoidea (strain C-169)</name>
    <name type="common">Green microalga</name>
    <dbReference type="NCBI Taxonomy" id="574566"/>
    <lineage>
        <taxon>Eukaryota</taxon>
        <taxon>Viridiplantae</taxon>
        <taxon>Chlorophyta</taxon>
        <taxon>core chlorophytes</taxon>
        <taxon>Trebouxiophyceae</taxon>
        <taxon>Trebouxiophyceae incertae sedis</taxon>
        <taxon>Coccomyxaceae</taxon>
        <taxon>Coccomyxa</taxon>
        <taxon>Coccomyxa subellipsoidea</taxon>
    </lineage>
</organism>
<gene>
    <name evidence="8" type="ORF">COCSUDRAFT_68405</name>
</gene>